<keyword evidence="3 12" id="KW-0138">CF(0)</keyword>
<dbReference type="AlphaFoldDB" id="C4GD36"/>
<comment type="function">
    <text evidence="12">Component of the F(0) channel, it forms part of the peripheral stalk, linking F(1) to F(0).</text>
</comment>
<protein>
    <recommendedName>
        <fullName evidence="12">ATP synthase subunit b</fullName>
    </recommendedName>
    <alternativeName>
        <fullName evidence="12">ATP synthase F(0) sector subunit b</fullName>
    </alternativeName>
    <alternativeName>
        <fullName evidence="12">ATPase subunit I</fullName>
    </alternativeName>
    <alternativeName>
        <fullName evidence="12">F-type ATPase subunit b</fullName>
        <shortName evidence="12">F-ATPase subunit b</shortName>
    </alternativeName>
</protein>
<evidence type="ECO:0000256" key="4">
    <source>
        <dbReference type="ARBA" id="ARBA00022692"/>
    </source>
</evidence>
<dbReference type="InterPro" id="IPR050059">
    <property type="entry name" value="ATP_synthase_B_chain"/>
</dbReference>
<comment type="similarity">
    <text evidence="1 12 13">Belongs to the ATPase B chain family.</text>
</comment>
<feature type="transmembrane region" description="Helical" evidence="12">
    <location>
        <begin position="6"/>
        <end position="22"/>
    </location>
</feature>
<evidence type="ECO:0000256" key="14">
    <source>
        <dbReference type="SAM" id="Coils"/>
    </source>
</evidence>
<evidence type="ECO:0000256" key="3">
    <source>
        <dbReference type="ARBA" id="ARBA00022547"/>
    </source>
</evidence>
<sequence>MLHIDLTILWVIIDLIILYFILKKFLFGRVRDVIARREGQIKKSYDDAASVKADAQALHEKYEAQQQSAQAEAANIRMEAIKKANAEYDRILGEASDRSDQMIEEAQKKARAAAEIERREAEEKITDLVKNAAAKLVDSQTDEQMYDAFLKEVEK</sequence>
<comment type="function">
    <text evidence="10 12">F(1)F(0) ATP synthase produces ATP from ADP in the presence of a proton or sodium gradient. F-type ATPases consist of two structural domains, F(1) containing the extramembraneous catalytic core and F(0) containing the membrane proton channel, linked together by a central stalk and a peripheral stalk. During catalysis, ATP synthesis in the catalytic domain of F(1) is coupled via a rotary mechanism of the central stalk subunits to proton translocation.</text>
</comment>
<reference evidence="15" key="1">
    <citation type="submission" date="2009-04" db="EMBL/GenBank/DDBJ databases">
        <authorList>
            <person name="Weinstock G."/>
            <person name="Sodergren E."/>
            <person name="Clifton S."/>
            <person name="Fulton L."/>
            <person name="Fulton B."/>
            <person name="Courtney L."/>
            <person name="Fronick C."/>
            <person name="Harrison M."/>
            <person name="Strong C."/>
            <person name="Farmer C."/>
            <person name="Delahaunty K."/>
            <person name="Markovic C."/>
            <person name="Hall O."/>
            <person name="Minx P."/>
            <person name="Tomlinson C."/>
            <person name="Mitreva M."/>
            <person name="Nelson J."/>
            <person name="Hou S."/>
            <person name="Wollam A."/>
            <person name="Pepin K.H."/>
            <person name="Johnson M."/>
            <person name="Bhonagiri V."/>
            <person name="Nash W.E."/>
            <person name="Warren W."/>
            <person name="Chinwalla A."/>
            <person name="Mardis E.R."/>
            <person name="Wilson R.K."/>
        </authorList>
    </citation>
    <scope>NUCLEOTIDE SEQUENCE [LARGE SCALE GENOMIC DNA]</scope>
    <source>
        <strain evidence="15">DSM 14600</strain>
    </source>
</reference>
<evidence type="ECO:0000256" key="12">
    <source>
        <dbReference type="HAMAP-Rule" id="MF_01398"/>
    </source>
</evidence>
<evidence type="ECO:0000256" key="1">
    <source>
        <dbReference type="ARBA" id="ARBA00005513"/>
    </source>
</evidence>
<dbReference type="GO" id="GO:0005886">
    <property type="term" value="C:plasma membrane"/>
    <property type="evidence" value="ECO:0007669"/>
    <property type="project" value="UniProtKB-SubCell"/>
</dbReference>
<evidence type="ECO:0000256" key="13">
    <source>
        <dbReference type="RuleBase" id="RU003848"/>
    </source>
</evidence>
<proteinExistence type="inferred from homology"/>
<evidence type="ECO:0000256" key="10">
    <source>
        <dbReference type="ARBA" id="ARBA00025198"/>
    </source>
</evidence>
<keyword evidence="14" id="KW-0175">Coiled coil</keyword>
<comment type="caution">
    <text evidence="15">The sequence shown here is derived from an EMBL/GenBank/DDBJ whole genome shotgun (WGS) entry which is preliminary data.</text>
</comment>
<keyword evidence="2 12" id="KW-0813">Transport</keyword>
<dbReference type="InterPro" id="IPR002146">
    <property type="entry name" value="ATP_synth_b/b'su_bac/chlpt"/>
</dbReference>
<keyword evidence="9 12" id="KW-0066">ATP synthesis</keyword>
<keyword evidence="8 12" id="KW-0472">Membrane</keyword>
<comment type="subcellular location">
    <subcellularLocation>
        <location evidence="12">Cell membrane</location>
        <topology evidence="12">Single-pass membrane protein</topology>
    </subcellularLocation>
    <subcellularLocation>
        <location evidence="11">Endomembrane system</location>
        <topology evidence="11">Single-pass membrane protein</topology>
    </subcellularLocation>
</comment>
<dbReference type="Proteomes" id="UP000003494">
    <property type="component" value="Unassembled WGS sequence"/>
</dbReference>
<dbReference type="PANTHER" id="PTHR33445:SF2">
    <property type="entry name" value="ATP SYNTHASE SUBUNIT B', CHLOROPLASTIC"/>
    <property type="match status" value="1"/>
</dbReference>
<name>C4GD36_9FIRM</name>
<organism evidence="15 16">
    <name type="scientific">Shuttleworthella satelles DSM 14600</name>
    <dbReference type="NCBI Taxonomy" id="626523"/>
    <lineage>
        <taxon>Bacteria</taxon>
        <taxon>Bacillati</taxon>
        <taxon>Bacillota</taxon>
        <taxon>Clostridia</taxon>
        <taxon>Lachnospirales</taxon>
        <taxon>Lachnospiraceae</taxon>
        <taxon>Shuttleworthella</taxon>
    </lineage>
</organism>
<keyword evidence="5 12" id="KW-0375">Hydrogen ion transport</keyword>
<evidence type="ECO:0000313" key="15">
    <source>
        <dbReference type="EMBL" id="EEP27886.1"/>
    </source>
</evidence>
<accession>C4GD36</accession>
<dbReference type="GO" id="GO:0012505">
    <property type="term" value="C:endomembrane system"/>
    <property type="evidence" value="ECO:0007669"/>
    <property type="project" value="UniProtKB-SubCell"/>
</dbReference>
<keyword evidence="12" id="KW-1003">Cell membrane</keyword>
<dbReference type="Pfam" id="PF00430">
    <property type="entry name" value="ATP-synt_B"/>
    <property type="match status" value="1"/>
</dbReference>
<dbReference type="HOGENOM" id="CLU_079215_4_0_9"/>
<dbReference type="RefSeq" id="WP_006906877.1">
    <property type="nucleotide sequence ID" value="NZ_GG665867.1"/>
</dbReference>
<keyword evidence="16" id="KW-1185">Reference proteome</keyword>
<evidence type="ECO:0000256" key="9">
    <source>
        <dbReference type="ARBA" id="ARBA00023310"/>
    </source>
</evidence>
<dbReference type="GO" id="GO:0045259">
    <property type="term" value="C:proton-transporting ATP synthase complex"/>
    <property type="evidence" value="ECO:0007669"/>
    <property type="project" value="UniProtKB-KW"/>
</dbReference>
<evidence type="ECO:0000256" key="7">
    <source>
        <dbReference type="ARBA" id="ARBA00023065"/>
    </source>
</evidence>
<dbReference type="CDD" id="cd06503">
    <property type="entry name" value="ATP-synt_Fo_b"/>
    <property type="match status" value="1"/>
</dbReference>
<comment type="subunit">
    <text evidence="12">F-type ATPases have 2 components, F(1) - the catalytic core - and F(0) - the membrane proton channel. F(1) has five subunits: alpha(3), beta(3), gamma(1), delta(1), epsilon(1). F(0) has three main subunits: a(1), b(2) and c(10-14). The alpha and beta chains form an alternating ring which encloses part of the gamma chain. F(1) is attached to F(0) by a central stalk formed by the gamma and epsilon chains, while a peripheral stalk is formed by the delta and b chains.</text>
</comment>
<keyword evidence="7 12" id="KW-0406">Ion transport</keyword>
<evidence type="ECO:0000256" key="2">
    <source>
        <dbReference type="ARBA" id="ARBA00022448"/>
    </source>
</evidence>
<feature type="coiled-coil region" evidence="14">
    <location>
        <begin position="52"/>
        <end position="131"/>
    </location>
</feature>
<evidence type="ECO:0000256" key="11">
    <source>
        <dbReference type="ARBA" id="ARBA00037847"/>
    </source>
</evidence>
<dbReference type="HAMAP" id="MF_01398">
    <property type="entry name" value="ATP_synth_b_bprime"/>
    <property type="match status" value="1"/>
</dbReference>
<evidence type="ECO:0000256" key="8">
    <source>
        <dbReference type="ARBA" id="ARBA00023136"/>
    </source>
</evidence>
<gene>
    <name evidence="12" type="primary">atpF</name>
    <name evidence="15" type="ORF">GCWU000342_01880</name>
</gene>
<dbReference type="STRING" id="626523.GCWU000342_01880"/>
<dbReference type="GO" id="GO:0046933">
    <property type="term" value="F:proton-transporting ATP synthase activity, rotational mechanism"/>
    <property type="evidence" value="ECO:0007669"/>
    <property type="project" value="UniProtKB-UniRule"/>
</dbReference>
<dbReference type="PANTHER" id="PTHR33445">
    <property type="entry name" value="ATP SYNTHASE SUBUNIT B', CHLOROPLASTIC"/>
    <property type="match status" value="1"/>
</dbReference>
<evidence type="ECO:0000256" key="5">
    <source>
        <dbReference type="ARBA" id="ARBA00022781"/>
    </source>
</evidence>
<dbReference type="EMBL" id="ACIP02000004">
    <property type="protein sequence ID" value="EEP27886.1"/>
    <property type="molecule type" value="Genomic_DNA"/>
</dbReference>
<keyword evidence="6 12" id="KW-1133">Transmembrane helix</keyword>
<evidence type="ECO:0000256" key="6">
    <source>
        <dbReference type="ARBA" id="ARBA00022989"/>
    </source>
</evidence>
<dbReference type="GO" id="GO:0046961">
    <property type="term" value="F:proton-transporting ATPase activity, rotational mechanism"/>
    <property type="evidence" value="ECO:0007669"/>
    <property type="project" value="TreeGrafter"/>
</dbReference>
<keyword evidence="4 12" id="KW-0812">Transmembrane</keyword>
<evidence type="ECO:0000313" key="16">
    <source>
        <dbReference type="Proteomes" id="UP000003494"/>
    </source>
</evidence>
<dbReference type="eggNOG" id="COG0711">
    <property type="taxonomic scope" value="Bacteria"/>
</dbReference>